<accession>A0A167F393</accession>
<organism evidence="2 3">
    <name type="scientific">Sugiyamaella lignohabitans</name>
    <dbReference type="NCBI Taxonomy" id="796027"/>
    <lineage>
        <taxon>Eukaryota</taxon>
        <taxon>Fungi</taxon>
        <taxon>Dikarya</taxon>
        <taxon>Ascomycota</taxon>
        <taxon>Saccharomycotina</taxon>
        <taxon>Dipodascomycetes</taxon>
        <taxon>Dipodascales</taxon>
        <taxon>Trichomonascaceae</taxon>
        <taxon>Sugiyamaella</taxon>
    </lineage>
</organism>
<dbReference type="PANTHER" id="PTHR34815">
    <property type="entry name" value="LYSINE ACETYLTRANSFERASE"/>
    <property type="match status" value="1"/>
</dbReference>
<dbReference type="EMBL" id="CP014503">
    <property type="protein sequence ID" value="ANB14771.1"/>
    <property type="molecule type" value="Genomic_DNA"/>
</dbReference>
<dbReference type="Pfam" id="PF22998">
    <property type="entry name" value="GNAT_LYC1-like"/>
    <property type="match status" value="1"/>
</dbReference>
<dbReference type="InterPro" id="IPR016181">
    <property type="entry name" value="Acyl_CoA_acyltransferase"/>
</dbReference>
<dbReference type="InterPro" id="IPR055100">
    <property type="entry name" value="GNAT_LYC1-like"/>
</dbReference>
<dbReference type="KEGG" id="slb:AWJ20_2378"/>
<dbReference type="Proteomes" id="UP000189580">
    <property type="component" value="Chromosome b"/>
</dbReference>
<dbReference type="AlphaFoldDB" id="A0A167F393"/>
<evidence type="ECO:0000313" key="2">
    <source>
        <dbReference type="EMBL" id="ANB14771.1"/>
    </source>
</evidence>
<proteinExistence type="predicted"/>
<sequence>MTNTNTSVTTPVSSSSLPTVDHSKYRLVELTDIKEIEQCHTRNYVEWAGGLTVDQYLQREKGVFAILAKYGFSLTYWALQEKSDSGDWITVSACESVCRPALYKVKGKPVNDTISHSIGSVFTPKENRGKGYAKIMMILLAERLHSWKTEGLSEEQINNSIIALWSDVGLFYGLFGYELTDAEEIKISPDYKSETVSGSAASIPEGVELLSSSEEIAKLVAQDEAYMVKRIDEQTEQDGSPRAIIAPRAGVFEHTFWRSRYIGRYLNKTDEKEPSVFGARVNGSWMLWNQDYGSKKLYGQRIFTDRSKYTSNEEIVRDIIKLIQAAVIETKKWNLPYLCIWTSDLPEGIDGDAIVSAYESTANPEPIVKWQRPGSLPMYHTSGTRKNLKWVFDGKYAWF</sequence>
<dbReference type="SUPFAM" id="SSF55729">
    <property type="entry name" value="Acyl-CoA N-acyltransferases (Nat)"/>
    <property type="match status" value="1"/>
</dbReference>
<feature type="domain" description="LYC1 C-terminal" evidence="1">
    <location>
        <begin position="202"/>
        <end position="399"/>
    </location>
</feature>
<dbReference type="RefSeq" id="XP_018737248.1">
    <property type="nucleotide sequence ID" value="XM_018879319.1"/>
</dbReference>
<evidence type="ECO:0000259" key="1">
    <source>
        <dbReference type="Pfam" id="PF22998"/>
    </source>
</evidence>
<evidence type="ECO:0000313" key="3">
    <source>
        <dbReference type="Proteomes" id="UP000189580"/>
    </source>
</evidence>
<keyword evidence="3" id="KW-1185">Reference proteome</keyword>
<dbReference type="Gene3D" id="3.40.630.30">
    <property type="match status" value="1"/>
</dbReference>
<dbReference type="InterPro" id="IPR053013">
    <property type="entry name" value="LAT"/>
</dbReference>
<dbReference type="OrthoDB" id="2020070at2759"/>
<name>A0A167F393_9ASCO</name>
<protein>
    <recommendedName>
        <fullName evidence="1">LYC1 C-terminal domain-containing protein</fullName>
    </recommendedName>
</protein>
<dbReference type="GeneID" id="30034282"/>
<dbReference type="PANTHER" id="PTHR34815:SF2">
    <property type="entry name" value="N-ACETYLTRANSFERASE DOMAIN-CONTAINING PROTEIN"/>
    <property type="match status" value="1"/>
</dbReference>
<gene>
    <name evidence="2" type="ORF">AWJ20_2378</name>
</gene>
<reference evidence="2 3" key="1">
    <citation type="submission" date="2016-02" db="EMBL/GenBank/DDBJ databases">
        <title>Complete genome sequence and transcriptome regulation of the pentose utilising yeast Sugiyamaella lignohabitans.</title>
        <authorList>
            <person name="Bellasio M."/>
            <person name="Peymann A."/>
            <person name="Valli M."/>
            <person name="Sipitzky M."/>
            <person name="Graf A."/>
            <person name="Sauer M."/>
            <person name="Marx H."/>
            <person name="Mattanovich D."/>
        </authorList>
    </citation>
    <scope>NUCLEOTIDE SEQUENCE [LARGE SCALE GENOMIC DNA]</scope>
    <source>
        <strain evidence="2 3">CBS 10342</strain>
    </source>
</reference>